<feature type="transmembrane region" description="Helical" evidence="1">
    <location>
        <begin position="106"/>
        <end position="126"/>
    </location>
</feature>
<evidence type="ECO:0000256" key="1">
    <source>
        <dbReference type="SAM" id="Phobius"/>
    </source>
</evidence>
<gene>
    <name evidence="2" type="ORF">PB1_10454</name>
</gene>
<sequence>MNRSKGFLVISSIVGIFLVVYGTSILFRFLFGNYFMDKGLSDVNYLYLALLCSVPYVLYLLLSGRHSERASKVFLTSGLLFLILFVPVHSTLVVEGKELTQETLTRILTVIPLSAFLLVIVCHFLIAGNKNK</sequence>
<dbReference type="EMBL" id="AFEU01000003">
    <property type="protein sequence ID" value="EIJ77983.1"/>
    <property type="molecule type" value="Genomic_DNA"/>
</dbReference>
<reference evidence="2 3" key="1">
    <citation type="journal article" date="2012" name="Appl. Environ. Microbiol.">
        <title>Genome Sequence of Thermotolerant Bacillus methanolicus: Features and Regulation Related to Methylotrophy and Production of L-Lysine and L-Glutamate from Methanol.</title>
        <authorList>
            <person name="Heggeset T.M."/>
            <person name="Krog A."/>
            <person name="Balzer S."/>
            <person name="Wentzel A."/>
            <person name="Ellingsen T.E."/>
            <person name="Brautaset T."/>
        </authorList>
    </citation>
    <scope>NUCLEOTIDE SEQUENCE [LARGE SCALE GENOMIC DNA]</scope>
    <source>
        <strain evidence="2 3">PB1</strain>
    </source>
</reference>
<keyword evidence="1" id="KW-0812">Transmembrane</keyword>
<dbReference type="Proteomes" id="UP000010523">
    <property type="component" value="Unassembled WGS sequence"/>
</dbReference>
<dbReference type="STRING" id="997296.PB1_10454"/>
<dbReference type="RefSeq" id="WP_004436105.1">
    <property type="nucleotide sequence ID" value="NZ_AFEU01000003.1"/>
</dbReference>
<name>I3DUR2_BACMT</name>
<organism evidence="2 3">
    <name type="scientific">Bacillus methanolicus PB1</name>
    <dbReference type="NCBI Taxonomy" id="997296"/>
    <lineage>
        <taxon>Bacteria</taxon>
        <taxon>Bacillati</taxon>
        <taxon>Bacillota</taxon>
        <taxon>Bacilli</taxon>
        <taxon>Bacillales</taxon>
        <taxon>Bacillaceae</taxon>
        <taxon>Bacillus</taxon>
    </lineage>
</organism>
<feature type="transmembrane region" description="Helical" evidence="1">
    <location>
        <begin position="7"/>
        <end position="31"/>
    </location>
</feature>
<dbReference type="AlphaFoldDB" id="I3DUR2"/>
<accession>I3DUR2</accession>
<keyword evidence="1" id="KW-0472">Membrane</keyword>
<feature type="transmembrane region" description="Helical" evidence="1">
    <location>
        <begin position="74"/>
        <end position="94"/>
    </location>
</feature>
<protein>
    <submittedName>
        <fullName evidence="2">Uncharacterized protein</fullName>
    </submittedName>
</protein>
<evidence type="ECO:0000313" key="2">
    <source>
        <dbReference type="EMBL" id="EIJ77983.1"/>
    </source>
</evidence>
<dbReference type="PATRIC" id="fig|997296.3.peg.2192"/>
<keyword evidence="1" id="KW-1133">Transmembrane helix</keyword>
<dbReference type="OrthoDB" id="9909796at2"/>
<keyword evidence="3" id="KW-1185">Reference proteome</keyword>
<comment type="caution">
    <text evidence="2">The sequence shown here is derived from an EMBL/GenBank/DDBJ whole genome shotgun (WGS) entry which is preliminary data.</text>
</comment>
<evidence type="ECO:0000313" key="3">
    <source>
        <dbReference type="Proteomes" id="UP000010523"/>
    </source>
</evidence>
<proteinExistence type="predicted"/>
<feature type="transmembrane region" description="Helical" evidence="1">
    <location>
        <begin position="43"/>
        <end position="62"/>
    </location>
</feature>